<reference evidence="4" key="1">
    <citation type="submission" date="2025-08" db="UniProtKB">
        <authorList>
            <consortium name="RefSeq"/>
        </authorList>
    </citation>
    <scope>IDENTIFICATION</scope>
    <source>
        <tissue evidence="4">Entire body</tissue>
    </source>
</reference>
<dbReference type="PANTHER" id="PTHR46428">
    <property type="entry name" value="KELCH DOMAIN-CONTAINING PROTEIN 10"/>
    <property type="match status" value="1"/>
</dbReference>
<keyword evidence="3" id="KW-1185">Reference proteome</keyword>
<sequence length="437" mass="50537">MFLKIVATVICKALIYFLGFFKMGNRNSVTNNKTMDPYKFKIFQFEIVKPNRSNGIPLPRSGHRIVSDSANLYSFGGYNPLILNEEGSRDEDDFAVNSYPLFQELWKFNFASKNWKRYNSRQTLPQELASNAVIREGNFLMVYSCVFGGTGSPFGYRCSNQLYICRLNDETGEMFEVTTTGQLPLPQYGQALLHHNNYLYTIGGTTGFSYTCDIHRLHIGKKVWENIYICQGQSDLEPVGRYRHEIAFDGKNIYILGGGTADEAFDFYEIPVFNIETRQWQKIRTKRDPQTRAHSPYRYVGVPLPRRCHGAVQIQTENDIHVFVTGGYDGDLVFDDLWRLELSTMQWRLIERCTLPWPTYFHSASVTPEGKLYVFGGIYADENIRRNNDIVSTWLCIPKLSEMCWEALLHYYPKIVNCPKNKLINAGLPRHFVQRLE</sequence>
<dbReference type="AlphaFoldDB" id="A0A1W4W7L6"/>
<dbReference type="CTD" id="37121"/>
<keyword evidence="2" id="KW-0677">Repeat</keyword>
<dbReference type="GO" id="GO:0032874">
    <property type="term" value="P:positive regulation of stress-activated MAPK cascade"/>
    <property type="evidence" value="ECO:0007669"/>
    <property type="project" value="TreeGrafter"/>
</dbReference>
<evidence type="ECO:0000256" key="1">
    <source>
        <dbReference type="ARBA" id="ARBA00022441"/>
    </source>
</evidence>
<dbReference type="KEGG" id="apln:108733415"/>
<dbReference type="Gene3D" id="2.120.10.80">
    <property type="entry name" value="Kelch-type beta propeller"/>
    <property type="match status" value="2"/>
</dbReference>
<dbReference type="Proteomes" id="UP000192223">
    <property type="component" value="Unplaced"/>
</dbReference>
<keyword evidence="1" id="KW-0880">Kelch repeat</keyword>
<evidence type="ECO:0000256" key="2">
    <source>
        <dbReference type="ARBA" id="ARBA00022737"/>
    </source>
</evidence>
<dbReference type="RefSeq" id="XP_018320084.1">
    <property type="nucleotide sequence ID" value="XM_018464582.2"/>
</dbReference>
<evidence type="ECO:0000313" key="3">
    <source>
        <dbReference type="Proteomes" id="UP000192223"/>
    </source>
</evidence>
<dbReference type="Pfam" id="PF24681">
    <property type="entry name" value="Kelch_KLHDC2_KLHL20_DRC7"/>
    <property type="match status" value="1"/>
</dbReference>
<proteinExistence type="predicted"/>
<dbReference type="SUPFAM" id="SSF117281">
    <property type="entry name" value="Kelch motif"/>
    <property type="match status" value="1"/>
</dbReference>
<evidence type="ECO:0000313" key="4">
    <source>
        <dbReference type="RefSeq" id="XP_018320084.1"/>
    </source>
</evidence>
<dbReference type="InParanoid" id="A0A1W4W7L6"/>
<protein>
    <submittedName>
        <fullName evidence="4">Kelch domain-containing protein 10 homolog isoform X1</fullName>
    </submittedName>
</protein>
<dbReference type="InterPro" id="IPR052125">
    <property type="entry name" value="KLHDC10"/>
</dbReference>
<dbReference type="SUPFAM" id="SSF50965">
    <property type="entry name" value="Galactose oxidase, central domain"/>
    <property type="match status" value="1"/>
</dbReference>
<gene>
    <name evidence="4" type="primary">LOC108733415</name>
</gene>
<accession>A0A1W4W7L6</accession>
<dbReference type="FunCoup" id="A0A1W4W7L6">
    <property type="interactions" value="946"/>
</dbReference>
<dbReference type="OrthoDB" id="7676067at2759"/>
<dbReference type="FunFam" id="2.120.10.80:FF:000162">
    <property type="entry name" value="Kelch domain-containing protein 10 homolog"/>
    <property type="match status" value="1"/>
</dbReference>
<name>A0A1W4W7L6_AGRPL</name>
<organism evidence="3 4">
    <name type="scientific">Agrilus planipennis</name>
    <name type="common">Emerald ash borer</name>
    <name type="synonym">Agrilus marcopoli</name>
    <dbReference type="NCBI Taxonomy" id="224129"/>
    <lineage>
        <taxon>Eukaryota</taxon>
        <taxon>Metazoa</taxon>
        <taxon>Ecdysozoa</taxon>
        <taxon>Arthropoda</taxon>
        <taxon>Hexapoda</taxon>
        <taxon>Insecta</taxon>
        <taxon>Pterygota</taxon>
        <taxon>Neoptera</taxon>
        <taxon>Endopterygota</taxon>
        <taxon>Coleoptera</taxon>
        <taxon>Polyphaga</taxon>
        <taxon>Elateriformia</taxon>
        <taxon>Buprestoidea</taxon>
        <taxon>Buprestidae</taxon>
        <taxon>Agrilinae</taxon>
        <taxon>Agrilus</taxon>
    </lineage>
</organism>
<dbReference type="InterPro" id="IPR015915">
    <property type="entry name" value="Kelch-typ_b-propeller"/>
</dbReference>
<dbReference type="InterPro" id="IPR011043">
    <property type="entry name" value="Gal_Oxase/kelch_b-propeller"/>
</dbReference>
<dbReference type="STRING" id="224129.A0A1W4W7L6"/>
<dbReference type="GeneID" id="108733415"/>
<dbReference type="PANTHER" id="PTHR46428:SF1">
    <property type="entry name" value="KELCH DOMAIN-CONTAINING PROTEIN 10"/>
    <property type="match status" value="1"/>
</dbReference>